<dbReference type="GO" id="GO:0005739">
    <property type="term" value="C:mitochondrion"/>
    <property type="evidence" value="ECO:0007669"/>
    <property type="project" value="TreeGrafter"/>
</dbReference>
<keyword evidence="2 4" id="KW-0863">Zinc-finger</keyword>
<proteinExistence type="predicted"/>
<dbReference type="Gene3D" id="3.30.40.10">
    <property type="entry name" value="Zinc/RING finger domain, C3HC4 (zinc finger)"/>
    <property type="match status" value="2"/>
</dbReference>
<accession>A0AAV9ERF3</accession>
<evidence type="ECO:0000313" key="9">
    <source>
        <dbReference type="Proteomes" id="UP001180020"/>
    </source>
</evidence>
<organism evidence="8 9">
    <name type="scientific">Acorus calamus</name>
    <name type="common">Sweet flag</name>
    <dbReference type="NCBI Taxonomy" id="4465"/>
    <lineage>
        <taxon>Eukaryota</taxon>
        <taxon>Viridiplantae</taxon>
        <taxon>Streptophyta</taxon>
        <taxon>Embryophyta</taxon>
        <taxon>Tracheophyta</taxon>
        <taxon>Spermatophyta</taxon>
        <taxon>Magnoliopsida</taxon>
        <taxon>Liliopsida</taxon>
        <taxon>Acoraceae</taxon>
        <taxon>Acorus</taxon>
    </lineage>
</organism>
<evidence type="ECO:0000256" key="4">
    <source>
        <dbReference type="PROSITE-ProRule" id="PRU00207"/>
    </source>
</evidence>
<dbReference type="EMBL" id="JAUJYO010000005">
    <property type="protein sequence ID" value="KAK1316024.1"/>
    <property type="molecule type" value="Genomic_DNA"/>
</dbReference>
<evidence type="ECO:0000256" key="1">
    <source>
        <dbReference type="ARBA" id="ARBA00022723"/>
    </source>
</evidence>
<keyword evidence="6" id="KW-0812">Transmembrane</keyword>
<dbReference type="InterPro" id="IPR013083">
    <property type="entry name" value="Znf_RING/FYVE/PHD"/>
</dbReference>
<dbReference type="AlphaFoldDB" id="A0AAV9ERF3"/>
<feature type="compositionally biased region" description="Basic and acidic residues" evidence="5">
    <location>
        <begin position="199"/>
        <end position="208"/>
    </location>
</feature>
<keyword evidence="1 4" id="KW-0479">Metal-binding</keyword>
<evidence type="ECO:0000313" key="8">
    <source>
        <dbReference type="EMBL" id="KAK1316024.1"/>
    </source>
</evidence>
<gene>
    <name evidence="8" type="ORF">QJS10_CPA05g01452</name>
</gene>
<keyword evidence="3 4" id="KW-0862">Zinc</keyword>
<dbReference type="GO" id="GO:0008270">
    <property type="term" value="F:zinc ion binding"/>
    <property type="evidence" value="ECO:0007669"/>
    <property type="project" value="UniProtKB-KW"/>
</dbReference>
<keyword evidence="9" id="KW-1185">Reference proteome</keyword>
<reference evidence="8" key="2">
    <citation type="submission" date="2023-06" db="EMBL/GenBank/DDBJ databases">
        <authorList>
            <person name="Ma L."/>
            <person name="Liu K.-W."/>
            <person name="Li Z."/>
            <person name="Hsiao Y.-Y."/>
            <person name="Qi Y."/>
            <person name="Fu T."/>
            <person name="Tang G."/>
            <person name="Zhang D."/>
            <person name="Sun W.-H."/>
            <person name="Liu D.-K."/>
            <person name="Li Y."/>
            <person name="Chen G.-Z."/>
            <person name="Liu X.-D."/>
            <person name="Liao X.-Y."/>
            <person name="Jiang Y.-T."/>
            <person name="Yu X."/>
            <person name="Hao Y."/>
            <person name="Huang J."/>
            <person name="Zhao X.-W."/>
            <person name="Ke S."/>
            <person name="Chen Y.-Y."/>
            <person name="Wu W.-L."/>
            <person name="Hsu J.-L."/>
            <person name="Lin Y.-F."/>
            <person name="Huang M.-D."/>
            <person name="Li C.-Y."/>
            <person name="Huang L."/>
            <person name="Wang Z.-W."/>
            <person name="Zhao X."/>
            <person name="Zhong W.-Y."/>
            <person name="Peng D.-H."/>
            <person name="Ahmad S."/>
            <person name="Lan S."/>
            <person name="Zhang J.-S."/>
            <person name="Tsai W.-C."/>
            <person name="Van De Peer Y."/>
            <person name="Liu Z.-J."/>
        </authorList>
    </citation>
    <scope>NUCLEOTIDE SEQUENCE</scope>
    <source>
        <strain evidence="8">CP</strain>
        <tissue evidence="8">Leaves</tissue>
    </source>
</reference>
<evidence type="ECO:0000256" key="2">
    <source>
        <dbReference type="ARBA" id="ARBA00022771"/>
    </source>
</evidence>
<feature type="region of interest" description="Disordered" evidence="5">
    <location>
        <begin position="183"/>
        <end position="213"/>
    </location>
</feature>
<feature type="compositionally biased region" description="Low complexity" evidence="5">
    <location>
        <begin position="184"/>
        <end position="198"/>
    </location>
</feature>
<feature type="domain" description="TRAF-type" evidence="7">
    <location>
        <begin position="96"/>
        <end position="140"/>
    </location>
</feature>
<dbReference type="InterPro" id="IPR049439">
    <property type="entry name" value="TRAFD1-XIAF1_Znf"/>
</dbReference>
<protein>
    <recommendedName>
        <fullName evidence="7">TRAF-type domain-containing protein</fullName>
    </recommendedName>
</protein>
<dbReference type="Pfam" id="PF21366">
    <property type="entry name" value="TRAFD1-XIAF1_ZnF"/>
    <property type="match status" value="1"/>
</dbReference>
<feature type="transmembrane region" description="Helical" evidence="6">
    <location>
        <begin position="219"/>
        <end position="237"/>
    </location>
</feature>
<name>A0AAV9ERF3_ACOCL</name>
<evidence type="ECO:0000256" key="3">
    <source>
        <dbReference type="ARBA" id="ARBA00022833"/>
    </source>
</evidence>
<comment type="caution">
    <text evidence="8">The sequence shown here is derived from an EMBL/GenBank/DDBJ whole genome shotgun (WGS) entry which is preliminary data.</text>
</comment>
<evidence type="ECO:0000256" key="5">
    <source>
        <dbReference type="SAM" id="MobiDB-lite"/>
    </source>
</evidence>
<dbReference type="InterPro" id="IPR051986">
    <property type="entry name" value="Innate_Immune_Apopt_Reg"/>
</dbReference>
<evidence type="ECO:0000256" key="6">
    <source>
        <dbReference type="SAM" id="Phobius"/>
    </source>
</evidence>
<dbReference type="PROSITE" id="PS50145">
    <property type="entry name" value="ZF_TRAF"/>
    <property type="match status" value="1"/>
</dbReference>
<keyword evidence="6" id="KW-1133">Transmembrane helix</keyword>
<sequence>MAASHCRLRHKIPNFEGSFIFSSSAVSVAVAAAVDLDLPVLCMPGSMEISSESATTTKCSHCERDIPTSNFDLHYAHCSRNLERCSICGDMIPRRHADEHYFNNHAPVACSQCTETVKRDELTLHKGEQCPQRIVTCEYCEFPLPAVDLFEHQEVCGNRTEYCDLCSKYIRLRELNDHEIQFHGTGSSGVAESSSGESTSERVQDDRRRPMHGSPHKRLFWTIAITGFAILIGSFFMQRKTDTLQRQ</sequence>
<dbReference type="InterPro" id="IPR001293">
    <property type="entry name" value="Znf_TRAF"/>
</dbReference>
<feature type="zinc finger region" description="TRAF-type" evidence="4">
    <location>
        <begin position="96"/>
        <end position="140"/>
    </location>
</feature>
<dbReference type="Proteomes" id="UP001180020">
    <property type="component" value="Unassembled WGS sequence"/>
</dbReference>
<dbReference type="PANTHER" id="PTHR16295:SF10">
    <property type="entry name" value="EXPRESSED PROTEIN"/>
    <property type="match status" value="1"/>
</dbReference>
<reference evidence="8" key="1">
    <citation type="journal article" date="2023" name="Nat. Commun.">
        <title>Diploid and tetraploid genomes of Acorus and the evolution of monocots.</title>
        <authorList>
            <person name="Ma L."/>
            <person name="Liu K.W."/>
            <person name="Li Z."/>
            <person name="Hsiao Y.Y."/>
            <person name="Qi Y."/>
            <person name="Fu T."/>
            <person name="Tang G.D."/>
            <person name="Zhang D."/>
            <person name="Sun W.H."/>
            <person name="Liu D.K."/>
            <person name="Li Y."/>
            <person name="Chen G.Z."/>
            <person name="Liu X.D."/>
            <person name="Liao X.Y."/>
            <person name="Jiang Y.T."/>
            <person name="Yu X."/>
            <person name="Hao Y."/>
            <person name="Huang J."/>
            <person name="Zhao X.W."/>
            <person name="Ke S."/>
            <person name="Chen Y.Y."/>
            <person name="Wu W.L."/>
            <person name="Hsu J.L."/>
            <person name="Lin Y.F."/>
            <person name="Huang M.D."/>
            <person name="Li C.Y."/>
            <person name="Huang L."/>
            <person name="Wang Z.W."/>
            <person name="Zhao X."/>
            <person name="Zhong W.Y."/>
            <person name="Peng D.H."/>
            <person name="Ahmad S."/>
            <person name="Lan S."/>
            <person name="Zhang J.S."/>
            <person name="Tsai W.C."/>
            <person name="Van de Peer Y."/>
            <person name="Liu Z.J."/>
        </authorList>
    </citation>
    <scope>NUCLEOTIDE SEQUENCE</scope>
    <source>
        <strain evidence="8">CP</strain>
    </source>
</reference>
<evidence type="ECO:0000259" key="7">
    <source>
        <dbReference type="PROSITE" id="PS50145"/>
    </source>
</evidence>
<keyword evidence="6" id="KW-0472">Membrane</keyword>
<dbReference type="PANTHER" id="PTHR16295">
    <property type="entry name" value="TRAF-TYPE ZINC FINGER PROTEIN-RELATED"/>
    <property type="match status" value="1"/>
</dbReference>